<dbReference type="EMBL" id="JAHRIP010030291">
    <property type="protein sequence ID" value="MEQ2292415.1"/>
    <property type="molecule type" value="Genomic_DNA"/>
</dbReference>
<organism evidence="1 2">
    <name type="scientific">Ameca splendens</name>
    <dbReference type="NCBI Taxonomy" id="208324"/>
    <lineage>
        <taxon>Eukaryota</taxon>
        <taxon>Metazoa</taxon>
        <taxon>Chordata</taxon>
        <taxon>Craniata</taxon>
        <taxon>Vertebrata</taxon>
        <taxon>Euteleostomi</taxon>
        <taxon>Actinopterygii</taxon>
        <taxon>Neopterygii</taxon>
        <taxon>Teleostei</taxon>
        <taxon>Neoteleostei</taxon>
        <taxon>Acanthomorphata</taxon>
        <taxon>Ovalentaria</taxon>
        <taxon>Atherinomorphae</taxon>
        <taxon>Cyprinodontiformes</taxon>
        <taxon>Goodeidae</taxon>
        <taxon>Ameca</taxon>
    </lineage>
</organism>
<accession>A0ABV0YG47</accession>
<evidence type="ECO:0000313" key="1">
    <source>
        <dbReference type="EMBL" id="MEQ2292415.1"/>
    </source>
</evidence>
<name>A0ABV0YG47_9TELE</name>
<dbReference type="Proteomes" id="UP001469553">
    <property type="component" value="Unassembled WGS sequence"/>
</dbReference>
<protein>
    <submittedName>
        <fullName evidence="1">Uncharacterized protein</fullName>
    </submittedName>
</protein>
<reference evidence="1 2" key="1">
    <citation type="submission" date="2021-06" db="EMBL/GenBank/DDBJ databases">
        <authorList>
            <person name="Palmer J.M."/>
        </authorList>
    </citation>
    <scope>NUCLEOTIDE SEQUENCE [LARGE SCALE GENOMIC DNA]</scope>
    <source>
        <strain evidence="1 2">AS_MEX2019</strain>
        <tissue evidence="1">Muscle</tissue>
    </source>
</reference>
<keyword evidence="2" id="KW-1185">Reference proteome</keyword>
<gene>
    <name evidence="1" type="ORF">AMECASPLE_022929</name>
</gene>
<evidence type="ECO:0000313" key="2">
    <source>
        <dbReference type="Proteomes" id="UP001469553"/>
    </source>
</evidence>
<sequence length="107" mass="12299">MCTEGSLSPSPVIIPMPPSRHNDCRPVCACLSKCAKYRHRNSTRNPCQVSQFALQVVTNYICISSVQYYFAHSDDQHMFCIFMKANTPNEMHLLFCSFDRCNSHCTW</sequence>
<proteinExistence type="predicted"/>
<comment type="caution">
    <text evidence="1">The sequence shown here is derived from an EMBL/GenBank/DDBJ whole genome shotgun (WGS) entry which is preliminary data.</text>
</comment>